<proteinExistence type="predicted"/>
<dbReference type="GO" id="GO:0005739">
    <property type="term" value="C:mitochondrion"/>
    <property type="evidence" value="ECO:0007669"/>
    <property type="project" value="TreeGrafter"/>
</dbReference>
<keyword evidence="2" id="KW-1185">Reference proteome</keyword>
<dbReference type="PANTHER" id="PTHR13338:SF4">
    <property type="entry name" value="NADH DEHYDROGENASE [UBIQUINONE] 1 ALPHA SUBCOMPLEX ASSEMBLY FACTOR 4"/>
    <property type="match status" value="1"/>
</dbReference>
<name>A0A4C1W1T1_EUMVA</name>
<dbReference type="PANTHER" id="PTHR13338">
    <property type="entry name" value="UPF0240 PROTEIN"/>
    <property type="match status" value="1"/>
</dbReference>
<evidence type="ECO:0000313" key="2">
    <source>
        <dbReference type="Proteomes" id="UP000299102"/>
    </source>
</evidence>
<dbReference type="GO" id="GO:0032981">
    <property type="term" value="P:mitochondrial respiratory chain complex I assembly"/>
    <property type="evidence" value="ECO:0007669"/>
    <property type="project" value="InterPro"/>
</dbReference>
<organism evidence="1 2">
    <name type="scientific">Eumeta variegata</name>
    <name type="common">Bagworm moth</name>
    <name type="synonym">Eumeta japonica</name>
    <dbReference type="NCBI Taxonomy" id="151549"/>
    <lineage>
        <taxon>Eukaryota</taxon>
        <taxon>Metazoa</taxon>
        <taxon>Ecdysozoa</taxon>
        <taxon>Arthropoda</taxon>
        <taxon>Hexapoda</taxon>
        <taxon>Insecta</taxon>
        <taxon>Pterygota</taxon>
        <taxon>Neoptera</taxon>
        <taxon>Endopterygota</taxon>
        <taxon>Lepidoptera</taxon>
        <taxon>Glossata</taxon>
        <taxon>Ditrysia</taxon>
        <taxon>Tineoidea</taxon>
        <taxon>Psychidae</taxon>
        <taxon>Oiketicinae</taxon>
        <taxon>Eumeta</taxon>
    </lineage>
</organism>
<dbReference type="AlphaFoldDB" id="A0A4C1W1T1"/>
<reference evidence="1 2" key="1">
    <citation type="journal article" date="2019" name="Commun. Biol.">
        <title>The bagworm genome reveals a unique fibroin gene that provides high tensile strength.</title>
        <authorList>
            <person name="Kono N."/>
            <person name="Nakamura H."/>
            <person name="Ohtoshi R."/>
            <person name="Tomita M."/>
            <person name="Numata K."/>
            <person name="Arakawa K."/>
        </authorList>
    </citation>
    <scope>NUCLEOTIDE SEQUENCE [LARGE SCALE GENOMIC DNA]</scope>
</reference>
<dbReference type="EMBL" id="BGZK01000446">
    <property type="protein sequence ID" value="GBP44077.1"/>
    <property type="molecule type" value="Genomic_DNA"/>
</dbReference>
<evidence type="ECO:0000313" key="1">
    <source>
        <dbReference type="EMBL" id="GBP44077.1"/>
    </source>
</evidence>
<accession>A0A4C1W1T1</accession>
<dbReference type="Proteomes" id="UP000299102">
    <property type="component" value="Unassembled WGS sequence"/>
</dbReference>
<dbReference type="Pfam" id="PF06784">
    <property type="entry name" value="UPF0240"/>
    <property type="match status" value="1"/>
</dbReference>
<gene>
    <name evidence="1" type="ORF">EVAR_85231_1</name>
</gene>
<protein>
    <submittedName>
        <fullName evidence="1">Protein NDUFAF4 homolog</fullName>
    </submittedName>
</protein>
<comment type="caution">
    <text evidence="1">The sequence shown here is derived from an EMBL/GenBank/DDBJ whole genome shotgun (WGS) entry which is preliminary data.</text>
</comment>
<dbReference type="OrthoDB" id="2434756at2759"/>
<sequence>MGNLITKALRPIKNFNVENRAHRVISQEKPVAAPKYPSNIEDLNRAMELEPDLDEKLSKKDEALQERLRSVYVTSTGKPEDDLTRQKDSGKALPQDRKIVEDFEYGLKEPDHIPYGRTTIRNALNFIASHQANPTEFTASKIAFEYKLKEEYVEDILKYFKTFEIFMPGDKDTPPKFAGPAHFRKLTEQRMKELEAAEKETLKKSEPYKTWP</sequence>
<dbReference type="InterPro" id="IPR009622">
    <property type="entry name" value="NDUFAF4"/>
</dbReference>
<dbReference type="STRING" id="151549.A0A4C1W1T1"/>